<evidence type="ECO:0000313" key="3">
    <source>
        <dbReference type="Proteomes" id="UP000255248"/>
    </source>
</evidence>
<dbReference type="Pfam" id="PF23793">
    <property type="entry name" value="LysC"/>
    <property type="match status" value="1"/>
</dbReference>
<evidence type="ECO:0000256" key="1">
    <source>
        <dbReference type="SAM" id="Phobius"/>
    </source>
</evidence>
<reference evidence="2 3" key="1">
    <citation type="submission" date="2018-06" db="EMBL/GenBank/DDBJ databases">
        <authorList>
            <consortium name="Pathogen Informatics"/>
            <person name="Doyle S."/>
        </authorList>
    </citation>
    <scope>NUCLEOTIDE SEQUENCE [LARGE SCALE GENOMIC DNA]</scope>
    <source>
        <strain evidence="2 3">NCTC12121</strain>
    </source>
</reference>
<keyword evidence="1" id="KW-0812">Transmembrane</keyword>
<evidence type="ECO:0000313" key="2">
    <source>
        <dbReference type="EMBL" id="STC84411.1"/>
    </source>
</evidence>
<accession>A0A376D7T3</accession>
<evidence type="ECO:0008006" key="4">
    <source>
        <dbReference type="Google" id="ProtNLM"/>
    </source>
</evidence>
<feature type="transmembrane region" description="Helical" evidence="1">
    <location>
        <begin position="6"/>
        <end position="27"/>
    </location>
</feature>
<keyword evidence="1" id="KW-1133">Transmembrane helix</keyword>
<dbReference type="EMBL" id="UFXZ01000001">
    <property type="protein sequence ID" value="STC84411.1"/>
    <property type="molecule type" value="Genomic_DNA"/>
</dbReference>
<organism evidence="2 3">
    <name type="scientific">Edwardsiella hoshinae</name>
    <dbReference type="NCBI Taxonomy" id="93378"/>
    <lineage>
        <taxon>Bacteria</taxon>
        <taxon>Pseudomonadati</taxon>
        <taxon>Pseudomonadota</taxon>
        <taxon>Gammaproteobacteria</taxon>
        <taxon>Enterobacterales</taxon>
        <taxon>Hafniaceae</taxon>
        <taxon>Edwardsiella</taxon>
    </lineage>
</organism>
<sequence length="197" mass="22047">MVFGTVNRAVLVGAGVIGAALLGVIAWQAYENSQQRDDIDARNTTIGTLNEQNRTLRQQRDRAQATMALQALQFNRANQISEEARRVRQQSGIRAEQVRRDVHTGISAHTCSRQLLPAADADRLLHYVTELRDDALHPDTRRVDRPDTALAPTRRLTWGQAVEWIPLLLGDIESCNADKAALRRIDKDKANETAQAY</sequence>
<keyword evidence="1" id="KW-0472">Membrane</keyword>
<protein>
    <recommendedName>
        <fullName evidence="4">Bacteriophage lysis protein</fullName>
    </recommendedName>
</protein>
<dbReference type="AlphaFoldDB" id="A0A376D7T3"/>
<dbReference type="InterPro" id="IPR058979">
    <property type="entry name" value="LysC-like"/>
</dbReference>
<dbReference type="Proteomes" id="UP000255248">
    <property type="component" value="Unassembled WGS sequence"/>
</dbReference>
<proteinExistence type="predicted"/>
<name>A0A376D7T3_9GAMM</name>
<dbReference type="RefSeq" id="WP_115314449.1">
    <property type="nucleotide sequence ID" value="NZ_CP065626.1"/>
</dbReference>
<gene>
    <name evidence="2" type="ORF">NCTC12121_00536</name>
</gene>